<sequence length="144" mass="16809">MFGNDRNAIRQQFISAWKLYRMPGAQLTPLQKMIGDIIAMHPEYHPLFEQEDEKLVESEFGADGGPNPFFHLGMHISLHEQLQTDRPTGIRDIYQRLQKKSPDKHHAEHRMMECLEKSLWEAQTKGVLPDEKAYLECLRRLPGK</sequence>
<dbReference type="InterPro" id="IPR014993">
    <property type="entry name" value="DUF1841"/>
</dbReference>
<dbReference type="Proteomes" id="UP000190962">
    <property type="component" value="Unassembled WGS sequence"/>
</dbReference>
<dbReference type="STRING" id="2340.JV46_24610"/>
<comment type="caution">
    <text evidence="1">The sequence shown here is derived from an EMBL/GenBank/DDBJ whole genome shotgun (WGS) entry which is preliminary data.</text>
</comment>
<dbReference type="EMBL" id="MPNX01000006">
    <property type="protein sequence ID" value="OOY35259.1"/>
    <property type="molecule type" value="Genomic_DNA"/>
</dbReference>
<evidence type="ECO:0000313" key="3">
    <source>
        <dbReference type="Proteomes" id="UP000030856"/>
    </source>
</evidence>
<evidence type="ECO:0008006" key="5">
    <source>
        <dbReference type="Google" id="ProtNLM"/>
    </source>
</evidence>
<reference evidence="1 3" key="1">
    <citation type="journal article" date="2014" name="BMC Genomics">
        <title>The genome of the intracellular bacterium of the coastal bivalve, Solemya velum: a blueprint for thriving in and out of symbiosis.</title>
        <authorList>
            <person name="Dmytrenko O."/>
            <person name="Russell S.L."/>
            <person name="Loo W.T."/>
            <person name="Fontanez K.M."/>
            <person name="Liao L."/>
            <person name="Roeselers G."/>
            <person name="Sharma R."/>
            <person name="Stewart F.J."/>
            <person name="Newton I.L."/>
            <person name="Woyke T."/>
            <person name="Wu D."/>
            <person name="Lang J.M."/>
            <person name="Eisen J.A."/>
            <person name="Cavanaugh C.M."/>
        </authorList>
    </citation>
    <scope>NUCLEOTIDE SEQUENCE [LARGE SCALE GENOMIC DNA]</scope>
    <source>
        <strain evidence="1 3">WH</strain>
    </source>
</reference>
<dbReference type="Proteomes" id="UP000030856">
    <property type="component" value="Unassembled WGS sequence"/>
</dbReference>
<organism evidence="1 3">
    <name type="scientific">Solemya velum gill symbiont</name>
    <dbReference type="NCBI Taxonomy" id="2340"/>
    <lineage>
        <taxon>Bacteria</taxon>
        <taxon>Pseudomonadati</taxon>
        <taxon>Pseudomonadota</taxon>
        <taxon>Gammaproteobacteria</taxon>
        <taxon>sulfur-oxidizing symbionts</taxon>
    </lineage>
</organism>
<dbReference type="AlphaFoldDB" id="A0A0B0HA47"/>
<dbReference type="OrthoDB" id="9789432at2"/>
<gene>
    <name evidence="2" type="ORF">BOV88_05940</name>
    <name evidence="1" type="ORF">JV46_24610</name>
</gene>
<dbReference type="eggNOG" id="ENOG50315C6">
    <property type="taxonomic scope" value="Bacteria"/>
</dbReference>
<reference evidence="2 4" key="2">
    <citation type="submission" date="2016-11" db="EMBL/GenBank/DDBJ databases">
        <title>Mixed transmission modes and dynamic genome evolution in an obligate animal-bacterial symbiosis.</title>
        <authorList>
            <person name="Russell S.L."/>
            <person name="Corbett-Detig R.B."/>
            <person name="Cavanaugh C.M."/>
        </authorList>
    </citation>
    <scope>NUCLEOTIDE SEQUENCE [LARGE SCALE GENOMIC DNA]</scope>
    <source>
        <strain evidence="2">MA-KB16</strain>
    </source>
</reference>
<proteinExistence type="predicted"/>
<dbReference type="GeneID" id="86990387"/>
<evidence type="ECO:0000313" key="4">
    <source>
        <dbReference type="Proteomes" id="UP000190962"/>
    </source>
</evidence>
<dbReference type="EMBL" id="JRAA01000003">
    <property type="protein sequence ID" value="KHF24306.1"/>
    <property type="molecule type" value="Genomic_DNA"/>
</dbReference>
<name>A0A0B0HA47_SOVGS</name>
<evidence type="ECO:0000313" key="1">
    <source>
        <dbReference type="EMBL" id="KHF24306.1"/>
    </source>
</evidence>
<protein>
    <recommendedName>
        <fullName evidence="5">DUF1841 domain-containing protein</fullName>
    </recommendedName>
</protein>
<keyword evidence="3" id="KW-1185">Reference proteome</keyword>
<dbReference type="RefSeq" id="WP_043118402.1">
    <property type="nucleotide sequence ID" value="NZ_JRAA01000003.1"/>
</dbReference>
<accession>A0A0B0HA47</accession>
<dbReference type="Pfam" id="PF08897">
    <property type="entry name" value="DUF1841"/>
    <property type="match status" value="1"/>
</dbReference>
<evidence type="ECO:0000313" key="2">
    <source>
        <dbReference type="EMBL" id="OOY35259.1"/>
    </source>
</evidence>